<dbReference type="SUPFAM" id="SSF48452">
    <property type="entry name" value="TPR-like"/>
    <property type="match status" value="2"/>
</dbReference>
<dbReference type="Pfam" id="PF13374">
    <property type="entry name" value="TPR_10"/>
    <property type="match status" value="2"/>
</dbReference>
<organism evidence="1 2">
    <name type="scientific">Nocardioides flavus</name>
    <name type="common">ex Wang et al. 2016</name>
    <dbReference type="NCBI Taxonomy" id="2058780"/>
    <lineage>
        <taxon>Bacteria</taxon>
        <taxon>Bacillati</taxon>
        <taxon>Actinomycetota</taxon>
        <taxon>Actinomycetes</taxon>
        <taxon>Propionibacteriales</taxon>
        <taxon>Nocardioidaceae</taxon>
        <taxon>Nocardioides</taxon>
    </lineage>
</organism>
<name>A0ABQ3HFI9_9ACTN</name>
<dbReference type="PANTHER" id="PTHR46082:SF6">
    <property type="entry name" value="AAA+ ATPASE DOMAIN-CONTAINING PROTEIN-RELATED"/>
    <property type="match status" value="1"/>
</dbReference>
<dbReference type="InterPro" id="IPR011990">
    <property type="entry name" value="TPR-like_helical_dom_sf"/>
</dbReference>
<evidence type="ECO:0000313" key="1">
    <source>
        <dbReference type="EMBL" id="GHE15911.1"/>
    </source>
</evidence>
<proteinExistence type="predicted"/>
<dbReference type="EMBL" id="BNAD01000001">
    <property type="protein sequence ID" value="GHE15911.1"/>
    <property type="molecule type" value="Genomic_DNA"/>
</dbReference>
<dbReference type="InterPro" id="IPR053137">
    <property type="entry name" value="NLR-like"/>
</dbReference>
<evidence type="ECO:0000313" key="2">
    <source>
        <dbReference type="Proteomes" id="UP000597341"/>
    </source>
</evidence>
<keyword evidence="2" id="KW-1185">Reference proteome</keyword>
<sequence length="463" mass="49023">MVTRVSKVAALQELGLGLSAQGRFEEALVSLQEAEALAHRVRFGMGPFLVPDVVHARASVLYDAGRWEDAVDVAREAARLRRATGSTDSDQLARLSDSLELEANSLTRLQRLQEADAVSAEVISMRARLPWSERARALLNRAAMLTEAGRHAEGLEAVLELVRSARDRPASDGGDATYSSGLVNLAVQLRMNGRWHEAVEVQQLAIGEVRLAAHVGGDDVQADLAIALANLANLHLESGRPEDAEAPGAEALALRERLAPRSLSSLAALTDSLNNHGIVLAELGRPAEAEPLVARCVDLRRRLHDAQPRAFGRALANALVTHCDVLTRCGRAEAGLVAGREGVEMLRRLAAGDVRAYGPWLAGGTDTLAEATAAALGADRALAVTEESVDLARRALADNPAGFASSHATILLAAAERHAADQPEQARGWAGEALDLVSALSAAEPEAYAVVLERARRVAASLG</sequence>
<dbReference type="SMART" id="SM00028">
    <property type="entry name" value="TPR"/>
    <property type="match status" value="5"/>
</dbReference>
<protein>
    <recommendedName>
        <fullName evidence="3">Tetratricopeptide repeat protein</fullName>
    </recommendedName>
</protein>
<comment type="caution">
    <text evidence="1">The sequence shown here is derived from an EMBL/GenBank/DDBJ whole genome shotgun (WGS) entry which is preliminary data.</text>
</comment>
<dbReference type="Proteomes" id="UP000597341">
    <property type="component" value="Unassembled WGS sequence"/>
</dbReference>
<gene>
    <name evidence="1" type="ORF">GCM10011376_06360</name>
</gene>
<dbReference type="Gene3D" id="1.25.40.10">
    <property type="entry name" value="Tetratricopeptide repeat domain"/>
    <property type="match status" value="2"/>
</dbReference>
<reference evidence="2" key="1">
    <citation type="journal article" date="2019" name="Int. J. Syst. Evol. Microbiol.">
        <title>The Global Catalogue of Microorganisms (GCM) 10K type strain sequencing project: providing services to taxonomists for standard genome sequencing and annotation.</title>
        <authorList>
            <consortium name="The Broad Institute Genomics Platform"/>
            <consortium name="The Broad Institute Genome Sequencing Center for Infectious Disease"/>
            <person name="Wu L."/>
            <person name="Ma J."/>
        </authorList>
    </citation>
    <scope>NUCLEOTIDE SEQUENCE [LARGE SCALE GENOMIC DNA]</scope>
    <source>
        <strain evidence="2">CGMCC 1.12791</strain>
    </source>
</reference>
<accession>A0ABQ3HFI9</accession>
<dbReference type="PANTHER" id="PTHR46082">
    <property type="entry name" value="ATP/GTP-BINDING PROTEIN-RELATED"/>
    <property type="match status" value="1"/>
</dbReference>
<dbReference type="InterPro" id="IPR019734">
    <property type="entry name" value="TPR_rpt"/>
</dbReference>
<evidence type="ECO:0008006" key="3">
    <source>
        <dbReference type="Google" id="ProtNLM"/>
    </source>
</evidence>